<proteinExistence type="predicted"/>
<keyword evidence="2" id="KW-1185">Reference proteome</keyword>
<reference evidence="1 2" key="1">
    <citation type="journal article" date="2022" name="New Phytol.">
        <title>Ecological generalism drives hyperdiversity of secondary metabolite gene clusters in xylarialean endophytes.</title>
        <authorList>
            <person name="Franco M.E.E."/>
            <person name="Wisecaver J.H."/>
            <person name="Arnold A.E."/>
            <person name="Ju Y.M."/>
            <person name="Slot J.C."/>
            <person name="Ahrendt S."/>
            <person name="Moore L.P."/>
            <person name="Eastman K.E."/>
            <person name="Scott K."/>
            <person name="Konkel Z."/>
            <person name="Mondo S.J."/>
            <person name="Kuo A."/>
            <person name="Hayes R.D."/>
            <person name="Haridas S."/>
            <person name="Andreopoulos B."/>
            <person name="Riley R."/>
            <person name="LaButti K."/>
            <person name="Pangilinan J."/>
            <person name="Lipzen A."/>
            <person name="Amirebrahimi M."/>
            <person name="Yan J."/>
            <person name="Adam C."/>
            <person name="Keymanesh K."/>
            <person name="Ng V."/>
            <person name="Louie K."/>
            <person name="Northen T."/>
            <person name="Drula E."/>
            <person name="Henrissat B."/>
            <person name="Hsieh H.M."/>
            <person name="Youens-Clark K."/>
            <person name="Lutzoni F."/>
            <person name="Miadlikowska J."/>
            <person name="Eastwood D.C."/>
            <person name="Hamelin R.C."/>
            <person name="Grigoriev I.V."/>
            <person name="U'Ren J.M."/>
        </authorList>
    </citation>
    <scope>NUCLEOTIDE SEQUENCE [LARGE SCALE GENOMIC DNA]</scope>
    <source>
        <strain evidence="1 2">CBS 119005</strain>
    </source>
</reference>
<evidence type="ECO:0000313" key="2">
    <source>
        <dbReference type="Proteomes" id="UP001497700"/>
    </source>
</evidence>
<sequence>MNGNYAKPQGESDEIYPVHFIDQAAIIRSSIMSYSFRYNHVLDAQKLRDSLVMLLSSGDWRKLAGRLRKNKDGKLEIHVPRHFTCHRPPIRFSHVEFHTKLDAHPLANRLPKKTGNKPSIHDGCNVFREFSVPSAFPSNINHYLSTDEPLICLHINSFTDGTVVSLTIPHSLTDAMGMADLLQAWTRVFREQNIESLEAQLEGAREDIITSVGTADDKTARDTKFVLEERQTTGLSLLAFMARHVVDTLTYRSIETHHIYLPATFLSYLRQQAEKESRVENGDENESLPFVSDGDLIAAWGSRMVLSSRPTNGTAVICNVFDVRRRLDFLESSPSSRSRAAVYLQNLILPSTTLLTAKEASSLSVYQIASRVRKAIVEQTSDAQVRSLMRIARTWFASLGTMPLFASWDTTRVIGCTNWAKARFLDRADFRPAAITAQEKTSADETKPIEFWGTTPRTNTNTRDAFIIYGKDHEGDYWVNAYLRKETWHLVKTELDQFAANFT</sequence>
<gene>
    <name evidence="1" type="ORF">F4820DRAFT_460575</name>
</gene>
<accession>A0ACB9YSG5</accession>
<organism evidence="1 2">
    <name type="scientific">Hypoxylon rubiginosum</name>
    <dbReference type="NCBI Taxonomy" id="110542"/>
    <lineage>
        <taxon>Eukaryota</taxon>
        <taxon>Fungi</taxon>
        <taxon>Dikarya</taxon>
        <taxon>Ascomycota</taxon>
        <taxon>Pezizomycotina</taxon>
        <taxon>Sordariomycetes</taxon>
        <taxon>Xylariomycetidae</taxon>
        <taxon>Xylariales</taxon>
        <taxon>Hypoxylaceae</taxon>
        <taxon>Hypoxylon</taxon>
    </lineage>
</organism>
<dbReference type="Proteomes" id="UP001497700">
    <property type="component" value="Unassembled WGS sequence"/>
</dbReference>
<name>A0ACB9YSG5_9PEZI</name>
<dbReference type="EMBL" id="MU393538">
    <property type="protein sequence ID" value="KAI4861929.1"/>
    <property type="molecule type" value="Genomic_DNA"/>
</dbReference>
<comment type="caution">
    <text evidence="1">The sequence shown here is derived from an EMBL/GenBank/DDBJ whole genome shotgun (WGS) entry which is preliminary data.</text>
</comment>
<protein>
    <submittedName>
        <fullName evidence="1">Uncharacterized protein</fullName>
    </submittedName>
</protein>
<evidence type="ECO:0000313" key="1">
    <source>
        <dbReference type="EMBL" id="KAI4861929.1"/>
    </source>
</evidence>